<dbReference type="Proteomes" id="UP000009170">
    <property type="component" value="Unassembled WGS sequence"/>
</dbReference>
<feature type="domain" description="Mitochondrial splicing suppressor 51-like C-terminal" evidence="1">
    <location>
        <begin position="142"/>
        <end position="272"/>
    </location>
</feature>
<dbReference type="Pfam" id="PF20179">
    <property type="entry name" value="MSS51_C"/>
    <property type="match status" value="1"/>
</dbReference>
<dbReference type="InterPro" id="IPR046824">
    <property type="entry name" value="Mss51-like_C"/>
</dbReference>
<dbReference type="KEGG" id="ota:OT_ostta09g00010"/>
<dbReference type="InParanoid" id="A0A090M3V8"/>
<protein>
    <submittedName>
        <fullName evidence="2">Unnamed product</fullName>
    </submittedName>
</protein>
<gene>
    <name evidence="2" type="ORF">OT_ostta09g00010</name>
</gene>
<reference evidence="2 3" key="2">
    <citation type="journal article" date="2014" name="BMC Genomics">
        <title>An improved genome of the model marine alga Ostreococcus tauri unfolds by assessing Illumina de novo assemblies.</title>
        <authorList>
            <person name="Blanc-Mathieu R."/>
            <person name="Verhelst B."/>
            <person name="Derelle E."/>
            <person name="Rombauts S."/>
            <person name="Bouget F.Y."/>
            <person name="Carre I."/>
            <person name="Chateau A."/>
            <person name="Eyre-Walker A."/>
            <person name="Grimsley N."/>
            <person name="Moreau H."/>
            <person name="Piegu B."/>
            <person name="Rivals E."/>
            <person name="Schackwitz W."/>
            <person name="Van de Peer Y."/>
            <person name="Piganeau G."/>
        </authorList>
    </citation>
    <scope>NUCLEOTIDE SEQUENCE [LARGE SCALE GENOMIC DNA]</scope>
    <source>
        <strain evidence="3">OTTH 0595 / CCAP 157/2 / RCC745</strain>
    </source>
</reference>
<accession>A0A090M3V8</accession>
<dbReference type="AlphaFoldDB" id="A0A090M3V8"/>
<dbReference type="GeneID" id="9831865"/>
<evidence type="ECO:0000259" key="1">
    <source>
        <dbReference type="Pfam" id="PF20179"/>
    </source>
</evidence>
<evidence type="ECO:0000313" key="3">
    <source>
        <dbReference type="Proteomes" id="UP000009170"/>
    </source>
</evidence>
<comment type="caution">
    <text evidence="2">The sequence shown here is derived from an EMBL/GenBank/DDBJ whole genome shotgun (WGS) entry which is preliminary data.</text>
</comment>
<proteinExistence type="predicted"/>
<sequence length="367" mass="40216">MDAPMTMFEPPSACYGCDGGAHGISPCRCGAVSFCARCRARGGIERTHECDMYARYVRDAPSVRRRCSRPAWAHDDSCDDGDGDDGDDDTIDAFSAERLGDASQMNRLGLFADYVRVEGVDGFERDAAFMDRYFHATFGSALSLTHALRRLYPSEELTTSDGAFKIIVLGATDAHEYARWRTFGVLGCFLSRAIEIVLVGPALTSDGETFSCDIPFTNNSVSGAVGARLSVRTRRGTFPKDNDDFHDSDLFVAFNAGLPVGFDWSDAIEAIVGYHLEGKCARVGRRTHPPGLWVSDVNAEATRCAFEMLQIVVDRRLSDVRHADPEFIEPYLNPHRSPVFRPASGTCALPSCSNAFAFAFRGLAKQV</sequence>
<organism evidence="2 3">
    <name type="scientific">Ostreococcus tauri</name>
    <name type="common">Marine green alga</name>
    <dbReference type="NCBI Taxonomy" id="70448"/>
    <lineage>
        <taxon>Eukaryota</taxon>
        <taxon>Viridiplantae</taxon>
        <taxon>Chlorophyta</taxon>
        <taxon>Mamiellophyceae</taxon>
        <taxon>Mamiellales</taxon>
        <taxon>Bathycoccaceae</taxon>
        <taxon>Ostreococcus</taxon>
    </lineage>
</organism>
<dbReference type="RefSeq" id="XP_003080991.2">
    <property type="nucleotide sequence ID" value="XM_003080943.2"/>
</dbReference>
<reference evidence="3" key="1">
    <citation type="journal article" date="2006" name="Proc. Natl. Acad. Sci. U.S.A.">
        <title>Genome analysis of the smallest free-living eukaryote Ostreococcus tauri unveils many unique features.</title>
        <authorList>
            <person name="Derelle E."/>
            <person name="Ferraz C."/>
            <person name="Rombauts S."/>
            <person name="Rouze P."/>
            <person name="Worden A.Z."/>
            <person name="Robbens S."/>
            <person name="Partensky F."/>
            <person name="Degroeve S."/>
            <person name="Echeynie S."/>
            <person name="Cooke R."/>
            <person name="Saeys Y."/>
            <person name="Wuyts J."/>
            <person name="Jabbari K."/>
            <person name="Bowler C."/>
            <person name="Panaud O."/>
            <person name="Piegu B."/>
            <person name="Ball S.G."/>
            <person name="Ral J.-P."/>
            <person name="Bouget F.-Y."/>
            <person name="Piganeau G."/>
            <person name="De Baets B."/>
            <person name="Picard A."/>
            <person name="Delseny M."/>
            <person name="Demaille J."/>
            <person name="Van de Peer Y."/>
            <person name="Moreau H."/>
        </authorList>
    </citation>
    <scope>NUCLEOTIDE SEQUENCE [LARGE SCALE GENOMIC DNA]</scope>
    <source>
        <strain evidence="3">OTTH 0595 / CCAP 157/2 / RCC745</strain>
    </source>
</reference>
<evidence type="ECO:0000313" key="2">
    <source>
        <dbReference type="EMBL" id="CEF98895.1"/>
    </source>
</evidence>
<keyword evidence="3" id="KW-1185">Reference proteome</keyword>
<dbReference type="EMBL" id="CAID01000009">
    <property type="protein sequence ID" value="CEF98895.1"/>
    <property type="molecule type" value="Genomic_DNA"/>
</dbReference>
<dbReference type="OrthoDB" id="502525at2759"/>
<name>A0A090M3V8_OSTTA</name>